<dbReference type="PANTHER" id="PTHR43046:SF14">
    <property type="entry name" value="MUTT_NUDIX FAMILY PROTEIN"/>
    <property type="match status" value="1"/>
</dbReference>
<dbReference type="OrthoDB" id="9810648at2"/>
<dbReference type="RefSeq" id="WP_076450629.1">
    <property type="nucleotide sequence ID" value="NZ_FTOJ01000002.1"/>
</dbReference>
<sequence length="139" mass="16282">MIDKINVRVYACAVKNKKVLALFEEYAGEPLMKLPGGGLELGEGLTDCLHREFEEELNLKIEILDHFYTQENFLTSRFRENEQLLTVYYLVKIINEEDFLIMDPCIEKTEWIDIDSVDNPFTLPVDKIVFDKLKEKFLS</sequence>
<reference evidence="5" key="3">
    <citation type="submission" date="2017-01" db="EMBL/GenBank/DDBJ databases">
        <authorList>
            <person name="Mah S.A."/>
            <person name="Swanson W.J."/>
            <person name="Moy G.W."/>
            <person name="Vacquier V.D."/>
        </authorList>
    </citation>
    <scope>NUCLEOTIDE SEQUENCE [LARGE SCALE GENOMIC DNA]</scope>
    <source>
        <strain evidence="5">DSM 21068</strain>
    </source>
</reference>
<reference evidence="6" key="2">
    <citation type="submission" date="2017-01" db="EMBL/GenBank/DDBJ databases">
        <authorList>
            <person name="Varghese N."/>
            <person name="Submissions S."/>
        </authorList>
    </citation>
    <scope>NUCLEOTIDE SEQUENCE [LARGE SCALE GENOMIC DNA]</scope>
    <source>
        <strain evidence="6">DSM 21068</strain>
    </source>
</reference>
<feature type="domain" description="Nudix hydrolase" evidence="3">
    <location>
        <begin position="5"/>
        <end position="134"/>
    </location>
</feature>
<dbReference type="Pfam" id="PF00293">
    <property type="entry name" value="NUDIX"/>
    <property type="match status" value="1"/>
</dbReference>
<gene>
    <name evidence="4" type="ORF">B0A70_02775</name>
    <name evidence="5" type="ORF">SAMN05421796_102293</name>
</gene>
<dbReference type="EMBL" id="FTOJ01000002">
    <property type="protein sequence ID" value="SIS72777.1"/>
    <property type="molecule type" value="Genomic_DNA"/>
</dbReference>
<comment type="cofactor">
    <cofactor evidence="1">
        <name>Mg(2+)</name>
        <dbReference type="ChEBI" id="CHEBI:18420"/>
    </cofactor>
</comment>
<dbReference type="Gene3D" id="3.90.79.10">
    <property type="entry name" value="Nucleoside Triphosphate Pyrophosphohydrolase"/>
    <property type="match status" value="1"/>
</dbReference>
<dbReference type="EMBL" id="MUGO01000002">
    <property type="protein sequence ID" value="PQA97604.1"/>
    <property type="molecule type" value="Genomic_DNA"/>
</dbReference>
<dbReference type="GO" id="GO:0016787">
    <property type="term" value="F:hydrolase activity"/>
    <property type="evidence" value="ECO:0007669"/>
    <property type="project" value="UniProtKB-KW"/>
</dbReference>
<dbReference type="InterPro" id="IPR015797">
    <property type="entry name" value="NUDIX_hydrolase-like_dom_sf"/>
</dbReference>
<organism evidence="5 6">
    <name type="scientific">Chryseobacterium piscicola</name>
    <dbReference type="NCBI Taxonomy" id="551459"/>
    <lineage>
        <taxon>Bacteria</taxon>
        <taxon>Pseudomonadati</taxon>
        <taxon>Bacteroidota</taxon>
        <taxon>Flavobacteriia</taxon>
        <taxon>Flavobacteriales</taxon>
        <taxon>Weeksellaceae</taxon>
        <taxon>Chryseobacterium group</taxon>
        <taxon>Chryseobacterium</taxon>
    </lineage>
</organism>
<dbReference type="InterPro" id="IPR020084">
    <property type="entry name" value="NUDIX_hydrolase_CS"/>
</dbReference>
<dbReference type="Proteomes" id="UP000238314">
    <property type="component" value="Unassembled WGS sequence"/>
</dbReference>
<evidence type="ECO:0000256" key="1">
    <source>
        <dbReference type="ARBA" id="ARBA00001946"/>
    </source>
</evidence>
<dbReference type="STRING" id="551459.SAMN05421796_102293"/>
<evidence type="ECO:0000313" key="6">
    <source>
        <dbReference type="Proteomes" id="UP000186246"/>
    </source>
</evidence>
<evidence type="ECO:0000313" key="7">
    <source>
        <dbReference type="Proteomes" id="UP000238314"/>
    </source>
</evidence>
<keyword evidence="7" id="KW-1185">Reference proteome</keyword>
<dbReference type="AlphaFoldDB" id="A0A1N7LG34"/>
<keyword evidence="2 4" id="KW-0378">Hydrolase</keyword>
<evidence type="ECO:0000256" key="2">
    <source>
        <dbReference type="ARBA" id="ARBA00022801"/>
    </source>
</evidence>
<proteinExistence type="predicted"/>
<evidence type="ECO:0000313" key="4">
    <source>
        <dbReference type="EMBL" id="PQA97604.1"/>
    </source>
</evidence>
<reference evidence="4 7" key="1">
    <citation type="submission" date="2016-11" db="EMBL/GenBank/DDBJ databases">
        <title>Whole genomes of Flavobacteriaceae.</title>
        <authorList>
            <person name="Stine C."/>
            <person name="Li C."/>
            <person name="Tadesse D."/>
        </authorList>
    </citation>
    <scope>NUCLEOTIDE SEQUENCE [LARGE SCALE GENOMIC DNA]</scope>
    <source>
        <strain evidence="4 7">DSM 21068</strain>
    </source>
</reference>
<dbReference type="SUPFAM" id="SSF55811">
    <property type="entry name" value="Nudix"/>
    <property type="match status" value="1"/>
</dbReference>
<evidence type="ECO:0000313" key="5">
    <source>
        <dbReference type="EMBL" id="SIS72777.1"/>
    </source>
</evidence>
<name>A0A1N7LG34_9FLAO</name>
<dbReference type="PANTHER" id="PTHR43046">
    <property type="entry name" value="GDP-MANNOSE MANNOSYL HYDROLASE"/>
    <property type="match status" value="1"/>
</dbReference>
<dbReference type="PROSITE" id="PS00893">
    <property type="entry name" value="NUDIX_BOX"/>
    <property type="match status" value="1"/>
</dbReference>
<protein>
    <submittedName>
        <fullName evidence="5">NUDIX domain-containing protein</fullName>
    </submittedName>
    <submittedName>
        <fullName evidence="4">NUDIX hydrolase</fullName>
    </submittedName>
</protein>
<dbReference type="Proteomes" id="UP000186246">
    <property type="component" value="Unassembled WGS sequence"/>
</dbReference>
<accession>A0A1N7LG34</accession>
<evidence type="ECO:0000259" key="3">
    <source>
        <dbReference type="PROSITE" id="PS51462"/>
    </source>
</evidence>
<dbReference type="InterPro" id="IPR000086">
    <property type="entry name" value="NUDIX_hydrolase_dom"/>
</dbReference>
<dbReference type="PROSITE" id="PS51462">
    <property type="entry name" value="NUDIX"/>
    <property type="match status" value="1"/>
</dbReference>